<evidence type="ECO:0000256" key="7">
    <source>
        <dbReference type="ARBA" id="ARBA00035187"/>
    </source>
</evidence>
<evidence type="ECO:0000256" key="5">
    <source>
        <dbReference type="ARBA" id="ARBA00023274"/>
    </source>
</evidence>
<keyword evidence="4" id="KW-0496">Mitochondrion</keyword>
<comment type="subcellular location">
    <subcellularLocation>
        <location evidence="1">Mitochondrion</location>
    </subcellularLocation>
</comment>
<dbReference type="AlphaFoldDB" id="A0A6A6EDI8"/>
<dbReference type="SMART" id="SM00535">
    <property type="entry name" value="RIBOc"/>
    <property type="match status" value="1"/>
</dbReference>
<dbReference type="InterPro" id="IPR000999">
    <property type="entry name" value="RNase_III_dom"/>
</dbReference>
<evidence type="ECO:0000256" key="6">
    <source>
        <dbReference type="ARBA" id="ARBA00024034"/>
    </source>
</evidence>
<dbReference type="Proteomes" id="UP000800200">
    <property type="component" value="Unassembled WGS sequence"/>
</dbReference>
<evidence type="ECO:0000256" key="8">
    <source>
        <dbReference type="PROSITE-ProRule" id="PRU00266"/>
    </source>
</evidence>
<dbReference type="InterPro" id="IPR014720">
    <property type="entry name" value="dsRBD_dom"/>
</dbReference>
<reference evidence="12" key="1">
    <citation type="journal article" date="2020" name="Stud. Mycol.">
        <title>101 Dothideomycetes genomes: a test case for predicting lifestyles and emergence of pathogens.</title>
        <authorList>
            <person name="Haridas S."/>
            <person name="Albert R."/>
            <person name="Binder M."/>
            <person name="Bloem J."/>
            <person name="Labutti K."/>
            <person name="Salamov A."/>
            <person name="Andreopoulos B."/>
            <person name="Baker S."/>
            <person name="Barry K."/>
            <person name="Bills G."/>
            <person name="Bluhm B."/>
            <person name="Cannon C."/>
            <person name="Castanera R."/>
            <person name="Culley D."/>
            <person name="Daum C."/>
            <person name="Ezra D."/>
            <person name="Gonzalez J."/>
            <person name="Henrissat B."/>
            <person name="Kuo A."/>
            <person name="Liang C."/>
            <person name="Lipzen A."/>
            <person name="Lutzoni F."/>
            <person name="Magnuson J."/>
            <person name="Mondo S."/>
            <person name="Nolan M."/>
            <person name="Ohm R."/>
            <person name="Pangilinan J."/>
            <person name="Park H.-J."/>
            <person name="Ramirez L."/>
            <person name="Alfaro M."/>
            <person name="Sun H."/>
            <person name="Tritt A."/>
            <person name="Yoshinaga Y."/>
            <person name="Zwiers L.-H."/>
            <person name="Turgeon B."/>
            <person name="Goodwin S."/>
            <person name="Spatafora J."/>
            <person name="Crous P."/>
            <person name="Grigoriev I."/>
        </authorList>
    </citation>
    <scope>NUCLEOTIDE SEQUENCE</scope>
    <source>
        <strain evidence="12">CBS 207.26</strain>
    </source>
</reference>
<dbReference type="InterPro" id="IPR036389">
    <property type="entry name" value="RNase_III_sf"/>
</dbReference>
<dbReference type="Gene3D" id="3.30.160.20">
    <property type="match status" value="1"/>
</dbReference>
<dbReference type="CDD" id="cd19873">
    <property type="entry name" value="DSRM_MRPL3_like"/>
    <property type="match status" value="1"/>
</dbReference>
<dbReference type="InterPro" id="IPR044444">
    <property type="entry name" value="Ribosomal_mL44_DSRM_metazoa"/>
</dbReference>
<dbReference type="PANTHER" id="PTHR11207:SF32">
    <property type="entry name" value="LARGE RIBOSOMAL SUBUNIT PROTEIN ML44"/>
    <property type="match status" value="1"/>
</dbReference>
<feature type="domain" description="RNase III" evidence="11">
    <location>
        <begin position="88"/>
        <end position="176"/>
    </location>
</feature>
<evidence type="ECO:0000259" key="11">
    <source>
        <dbReference type="PROSITE" id="PS50142"/>
    </source>
</evidence>
<gene>
    <name evidence="12" type="ORF">K469DRAFT_661256</name>
</gene>
<keyword evidence="2 8" id="KW-0694">RNA-binding</keyword>
<dbReference type="PROSITE" id="PS50142">
    <property type="entry name" value="RNASE_3_2"/>
    <property type="match status" value="1"/>
</dbReference>
<evidence type="ECO:0000259" key="10">
    <source>
        <dbReference type="PROSITE" id="PS50137"/>
    </source>
</evidence>
<dbReference type="PANTHER" id="PTHR11207">
    <property type="entry name" value="RIBONUCLEASE III"/>
    <property type="match status" value="1"/>
</dbReference>
<dbReference type="SUPFAM" id="SSF54768">
    <property type="entry name" value="dsRNA-binding domain-like"/>
    <property type="match status" value="1"/>
</dbReference>
<dbReference type="FunFam" id="3.30.160.20:FF:000043">
    <property type="entry name" value="60S ribosomal protein L3"/>
    <property type="match status" value="1"/>
</dbReference>
<evidence type="ECO:0000256" key="3">
    <source>
        <dbReference type="ARBA" id="ARBA00022980"/>
    </source>
</evidence>
<keyword evidence="13" id="KW-1185">Reference proteome</keyword>
<keyword evidence="5" id="KW-0687">Ribonucleoprotein</keyword>
<evidence type="ECO:0000313" key="12">
    <source>
        <dbReference type="EMBL" id="KAF2187886.1"/>
    </source>
</evidence>
<dbReference type="OrthoDB" id="67027at2759"/>
<dbReference type="SMART" id="SM00358">
    <property type="entry name" value="DSRM"/>
    <property type="match status" value="1"/>
</dbReference>
<protein>
    <recommendedName>
        <fullName evidence="7">Large ribosomal subunit protein mL44</fullName>
    </recommendedName>
</protein>
<keyword evidence="3" id="KW-0689">Ribosomal protein</keyword>
<comment type="similarity">
    <text evidence="6">Belongs to the ribonuclease III family. Mitochondrion-specific ribosomal protein mL44 subfamily.</text>
</comment>
<accession>A0A6A6EDI8</accession>
<dbReference type="GO" id="GO:0006396">
    <property type="term" value="P:RNA processing"/>
    <property type="evidence" value="ECO:0007669"/>
    <property type="project" value="InterPro"/>
</dbReference>
<evidence type="ECO:0000313" key="13">
    <source>
        <dbReference type="Proteomes" id="UP000800200"/>
    </source>
</evidence>
<sequence length="397" mass="43846">MKRIRISRCGTRFPLLLALPRPTCRYTAIHRNTTPHNHRIQTRLQSGVAFADSYSSGPPSTEISPLTKTPLEALPSPHPSPAATSAKLSALRARLSLPPRFPLQTLARALIHPSADSNPAFNNASLSILGSNLLGYYTTEHLLCNYPRLPMSVVFAAQYAYIGPKALTTIASEWGIEAAAEPGGEVDPGLLQFKRLRSGDSLPDVLQNRKPRKWNITTTHKILTSDEFGSAMQRKEAQESQAQPVPLEEAAQSFVRALIGSLHLHLGRPFVKRFYRDHFLSRHLDIDKLFDFRTPTRDLSRLCAREGFEAPVARLISETGRRSRHPVFVVGVFSGKDQLGEGSGASLDEARVRAAAAALKGWYLYKPLEVTVPSSMEGEIDQSKWKPNVVDCGEVIV</sequence>
<evidence type="ECO:0000256" key="2">
    <source>
        <dbReference type="ARBA" id="ARBA00022884"/>
    </source>
</evidence>
<feature type="region of interest" description="Disordered" evidence="9">
    <location>
        <begin position="51"/>
        <end position="83"/>
    </location>
</feature>
<dbReference type="InterPro" id="IPR044443">
    <property type="entry name" value="Ribosomal_mL44_DSRM_fung"/>
</dbReference>
<proteinExistence type="inferred from homology"/>
<dbReference type="GO" id="GO:0003725">
    <property type="term" value="F:double-stranded RNA binding"/>
    <property type="evidence" value="ECO:0007669"/>
    <property type="project" value="InterPro"/>
</dbReference>
<evidence type="ECO:0000256" key="9">
    <source>
        <dbReference type="SAM" id="MobiDB-lite"/>
    </source>
</evidence>
<dbReference type="PROSITE" id="PS50137">
    <property type="entry name" value="DS_RBD"/>
    <property type="match status" value="1"/>
</dbReference>
<dbReference type="GO" id="GO:0005739">
    <property type="term" value="C:mitochondrion"/>
    <property type="evidence" value="ECO:0007669"/>
    <property type="project" value="TreeGrafter"/>
</dbReference>
<evidence type="ECO:0000256" key="1">
    <source>
        <dbReference type="ARBA" id="ARBA00004173"/>
    </source>
</evidence>
<name>A0A6A6EDI8_9PEZI</name>
<dbReference type="GO" id="GO:0004525">
    <property type="term" value="F:ribonuclease III activity"/>
    <property type="evidence" value="ECO:0007669"/>
    <property type="project" value="InterPro"/>
</dbReference>
<dbReference type="Gene3D" id="1.10.1520.10">
    <property type="entry name" value="Ribonuclease III domain"/>
    <property type="match status" value="1"/>
</dbReference>
<organism evidence="12 13">
    <name type="scientific">Zopfia rhizophila CBS 207.26</name>
    <dbReference type="NCBI Taxonomy" id="1314779"/>
    <lineage>
        <taxon>Eukaryota</taxon>
        <taxon>Fungi</taxon>
        <taxon>Dikarya</taxon>
        <taxon>Ascomycota</taxon>
        <taxon>Pezizomycotina</taxon>
        <taxon>Dothideomycetes</taxon>
        <taxon>Dothideomycetes incertae sedis</taxon>
        <taxon>Zopfiaceae</taxon>
        <taxon>Zopfia</taxon>
    </lineage>
</organism>
<dbReference type="Pfam" id="PF22892">
    <property type="entry name" value="DSRM_MRPL44"/>
    <property type="match status" value="1"/>
</dbReference>
<feature type="compositionally biased region" description="Polar residues" evidence="9">
    <location>
        <begin position="53"/>
        <end position="67"/>
    </location>
</feature>
<dbReference type="CDD" id="cd00593">
    <property type="entry name" value="RIBOc"/>
    <property type="match status" value="1"/>
</dbReference>
<feature type="domain" description="DRBM" evidence="10">
    <location>
        <begin position="294"/>
        <end position="364"/>
    </location>
</feature>
<dbReference type="SUPFAM" id="SSF69065">
    <property type="entry name" value="RNase III domain-like"/>
    <property type="match status" value="1"/>
</dbReference>
<dbReference type="GO" id="GO:0003735">
    <property type="term" value="F:structural constituent of ribosome"/>
    <property type="evidence" value="ECO:0007669"/>
    <property type="project" value="TreeGrafter"/>
</dbReference>
<evidence type="ECO:0000256" key="4">
    <source>
        <dbReference type="ARBA" id="ARBA00023128"/>
    </source>
</evidence>
<dbReference type="EMBL" id="ML994625">
    <property type="protein sequence ID" value="KAF2187886.1"/>
    <property type="molecule type" value="Genomic_DNA"/>
</dbReference>